<dbReference type="PRINTS" id="PR00069">
    <property type="entry name" value="ALDKETRDTASE"/>
</dbReference>
<feature type="binding site" evidence="4">
    <location>
        <position position="115"/>
    </location>
    <ligand>
        <name>substrate</name>
    </ligand>
</feature>
<accession>A0A9W8GL31</accession>
<dbReference type="EMBL" id="JANBTX010000038">
    <property type="protein sequence ID" value="KAJ2688792.1"/>
    <property type="molecule type" value="Genomic_DNA"/>
</dbReference>
<keyword evidence="8" id="KW-1185">Reference proteome</keyword>
<name>A0A9W8GL31_9FUNG</name>
<proteinExistence type="inferred from homology"/>
<evidence type="ECO:0000256" key="3">
    <source>
        <dbReference type="PIRSR" id="PIRSR000097-1"/>
    </source>
</evidence>
<dbReference type="InterPro" id="IPR036812">
    <property type="entry name" value="NAD(P)_OxRdtase_dom_sf"/>
</dbReference>
<evidence type="ECO:0000256" key="4">
    <source>
        <dbReference type="PIRSR" id="PIRSR000097-2"/>
    </source>
</evidence>
<dbReference type="OrthoDB" id="416253at2759"/>
<reference evidence="7" key="1">
    <citation type="submission" date="2022-07" db="EMBL/GenBank/DDBJ databases">
        <title>Phylogenomic reconstructions and comparative analyses of Kickxellomycotina fungi.</title>
        <authorList>
            <person name="Reynolds N.K."/>
            <person name="Stajich J.E."/>
            <person name="Barry K."/>
            <person name="Grigoriev I.V."/>
            <person name="Crous P."/>
            <person name="Smith M.E."/>
        </authorList>
    </citation>
    <scope>NUCLEOTIDE SEQUENCE</scope>
    <source>
        <strain evidence="7">CBS 109367</strain>
    </source>
</reference>
<feature type="active site" description="Proton donor" evidence="3">
    <location>
        <position position="53"/>
    </location>
</feature>
<comment type="similarity">
    <text evidence="1">Belongs to the aldo/keto reductase family.</text>
</comment>
<gene>
    <name evidence="7" type="primary">xyl1</name>
    <name evidence="7" type="ORF">IWW39_001933</name>
</gene>
<evidence type="ECO:0000256" key="5">
    <source>
        <dbReference type="PIRSR" id="PIRSR000097-3"/>
    </source>
</evidence>
<dbReference type="InterPro" id="IPR020471">
    <property type="entry name" value="AKR"/>
</dbReference>
<dbReference type="PANTHER" id="PTHR11732">
    <property type="entry name" value="ALDO/KETO REDUCTASE"/>
    <property type="match status" value="1"/>
</dbReference>
<dbReference type="SUPFAM" id="SSF51430">
    <property type="entry name" value="NAD(P)-linked oxidoreductase"/>
    <property type="match status" value="1"/>
</dbReference>
<dbReference type="EC" id="1.1.1.307" evidence="7"/>
<evidence type="ECO:0000256" key="1">
    <source>
        <dbReference type="ARBA" id="ARBA00007905"/>
    </source>
</evidence>
<feature type="domain" description="NADP-dependent oxidoreductase" evidence="6">
    <location>
        <begin position="20"/>
        <end position="305"/>
    </location>
</feature>
<evidence type="ECO:0000256" key="2">
    <source>
        <dbReference type="ARBA" id="ARBA00023002"/>
    </source>
</evidence>
<feature type="site" description="Lowers pKa of active site Tyr" evidence="5">
    <location>
        <position position="82"/>
    </location>
</feature>
<evidence type="ECO:0000313" key="7">
    <source>
        <dbReference type="EMBL" id="KAJ2688792.1"/>
    </source>
</evidence>
<dbReference type="Gene3D" id="3.20.20.100">
    <property type="entry name" value="NADP-dependent oxidoreductase domain"/>
    <property type="match status" value="1"/>
</dbReference>
<dbReference type="Proteomes" id="UP001151516">
    <property type="component" value="Unassembled WGS sequence"/>
</dbReference>
<dbReference type="GO" id="GO:0016491">
    <property type="term" value="F:oxidoreductase activity"/>
    <property type="evidence" value="ECO:0007669"/>
    <property type="project" value="UniProtKB-KW"/>
</dbReference>
<dbReference type="AlphaFoldDB" id="A0A9W8GL31"/>
<dbReference type="InterPro" id="IPR023210">
    <property type="entry name" value="NADP_OxRdtase_dom"/>
</dbReference>
<organism evidence="7 8">
    <name type="scientific">Coemansia spiralis</name>
    <dbReference type="NCBI Taxonomy" id="417178"/>
    <lineage>
        <taxon>Eukaryota</taxon>
        <taxon>Fungi</taxon>
        <taxon>Fungi incertae sedis</taxon>
        <taxon>Zoopagomycota</taxon>
        <taxon>Kickxellomycotina</taxon>
        <taxon>Kickxellomycetes</taxon>
        <taxon>Kickxellales</taxon>
        <taxon>Kickxellaceae</taxon>
        <taxon>Coemansia</taxon>
    </lineage>
</organism>
<keyword evidence="2 7" id="KW-0560">Oxidoreductase</keyword>
<dbReference type="InterPro" id="IPR018170">
    <property type="entry name" value="Aldo/ket_reductase_CS"/>
</dbReference>
<dbReference type="FunFam" id="3.20.20.100:FF:000007">
    <property type="entry name" value="NAD(P)H-dependent D-xylose reductase xyl1"/>
    <property type="match status" value="1"/>
</dbReference>
<dbReference type="PROSITE" id="PS00798">
    <property type="entry name" value="ALDOKETO_REDUCTASE_1"/>
    <property type="match status" value="1"/>
</dbReference>
<comment type="caution">
    <text evidence="7">The sequence shown here is derived from an EMBL/GenBank/DDBJ whole genome shotgun (WGS) entry which is preliminary data.</text>
</comment>
<sequence length="325" mass="36323">MTPPAVPAITLRNGLKMPTIGLGTWKISSHKASDQVYQAIKDGYRLFDCACDYGNESEVGAGIARAISEGLVTRSDLFITSKLWCTYHRREHVEPALRRTLHDLGLDYVDLYLVHFPIALKHVPMDQRYPPEWSFEVGGPVVPDNVPYQETWQAMECLYDKGLAKNIGISNMPGALIYDVLAYARVRPAVLQIELHPYLAREQLVALAHSEGIAVTAYSSFGETSYRELGSAPTGPEFTPLLKHDVVAAIAAGYDKTPAQVLLRWAVDRGCAVIPKSSRPERMRQNLDIFDFALTDDEVQRISTLDRNLRFNDPANYAMRAIWAS</sequence>
<protein>
    <submittedName>
        <fullName evidence="7">D-xylose reductase</fullName>
        <ecNumber evidence="7">1.1.1.307</ecNumber>
    </submittedName>
</protein>
<dbReference type="PIRSF" id="PIRSF000097">
    <property type="entry name" value="AKR"/>
    <property type="match status" value="1"/>
</dbReference>
<evidence type="ECO:0000313" key="8">
    <source>
        <dbReference type="Proteomes" id="UP001151516"/>
    </source>
</evidence>
<dbReference type="Pfam" id="PF00248">
    <property type="entry name" value="Aldo_ket_red"/>
    <property type="match status" value="1"/>
</dbReference>
<evidence type="ECO:0000259" key="6">
    <source>
        <dbReference type="Pfam" id="PF00248"/>
    </source>
</evidence>